<dbReference type="GO" id="GO:0003677">
    <property type="term" value="F:DNA binding"/>
    <property type="evidence" value="ECO:0007669"/>
    <property type="project" value="UniProtKB-KW"/>
</dbReference>
<keyword evidence="5" id="KW-0488">Methylation</keyword>
<dbReference type="GO" id="GO:0005681">
    <property type="term" value="C:spliceosomal complex"/>
    <property type="evidence" value="ECO:0007669"/>
    <property type="project" value="UniProtKB-KW"/>
</dbReference>
<dbReference type="GO" id="GO:0006397">
    <property type="term" value="P:mRNA processing"/>
    <property type="evidence" value="ECO:0007669"/>
    <property type="project" value="UniProtKB-KW"/>
</dbReference>
<dbReference type="eggNOG" id="KOG2192">
    <property type="taxonomic scope" value="Eukaryota"/>
</dbReference>
<evidence type="ECO:0000256" key="7">
    <source>
        <dbReference type="ARBA" id="ARBA00022491"/>
    </source>
</evidence>
<dbReference type="GO" id="GO:0002102">
    <property type="term" value="C:podosome"/>
    <property type="evidence" value="ECO:0007669"/>
    <property type="project" value="UniProtKB-SubCell"/>
</dbReference>
<feature type="region of interest" description="Disordered" evidence="22">
    <location>
        <begin position="1"/>
        <end position="38"/>
    </location>
</feature>
<dbReference type="SMART" id="SM00322">
    <property type="entry name" value="KH"/>
    <property type="match status" value="3"/>
</dbReference>
<evidence type="ECO:0000256" key="15">
    <source>
        <dbReference type="ARBA" id="ARBA00023159"/>
    </source>
</evidence>
<dbReference type="GO" id="GO:0003723">
    <property type="term" value="F:RNA binding"/>
    <property type="evidence" value="ECO:0007669"/>
    <property type="project" value="UniProtKB-UniRule"/>
</dbReference>
<comment type="function">
    <text evidence="20">One of the major pre-mRNA-binding proteins. Binds tenaciously to poly(C) sequences. Likely to play a role in the nuclear metabolism of hnRNAs, particularly for pre-mRNAs that contain cytidine-rich sequences. Can also bind poly(C) single-stranded DNA. Plays an important role in p53/TP53 response to DNA damage, acting at the level of both transcription activation and repression. When sumoylated, acts as a transcriptional coactivator of p53/TP53, playing a role in p21/CDKN1A and 14-3-3 sigma/SFN induction. As far as transcription repression is concerned, acts by interacting with long intergenic RNA p21 (lincRNA-p21), a non-coding RNA induced by p53/TP53. This interaction is necessary for the induction of apoptosis, but not cell cycle arrest. As part of a ribonucleoprotein complex composed at least of ZNF827, HNRNPL and the circular RNA circZNF827 that nucleates the complex on chromatin, may negatively regulate the transcription of genes involved in neuronal differentiation.</text>
</comment>
<evidence type="ECO:0000256" key="5">
    <source>
        <dbReference type="ARBA" id="ARBA00022481"/>
    </source>
</evidence>
<evidence type="ECO:0000256" key="18">
    <source>
        <dbReference type="ARBA" id="ARBA00023242"/>
    </source>
</evidence>
<keyword evidence="16" id="KW-0804">Transcription</keyword>
<evidence type="ECO:0000256" key="9">
    <source>
        <dbReference type="ARBA" id="ARBA00022664"/>
    </source>
</evidence>
<dbReference type="Ensembl" id="ENSOGAT00000029467.1">
    <property type="protein sequence ID" value="ENSOGAP00000017222.1"/>
    <property type="gene ID" value="ENSOGAG00000029245.1"/>
</dbReference>
<dbReference type="CDD" id="cd22434">
    <property type="entry name" value="KH-I_HNRNPK_rpt3"/>
    <property type="match status" value="1"/>
</dbReference>
<evidence type="ECO:0000256" key="13">
    <source>
        <dbReference type="ARBA" id="ARBA00023015"/>
    </source>
</evidence>
<dbReference type="AlphaFoldDB" id="H0XM82"/>
<dbReference type="Proteomes" id="UP000005225">
    <property type="component" value="Unassembled WGS sequence"/>
</dbReference>
<reference evidence="25" key="1">
    <citation type="submission" date="2011-03" db="EMBL/GenBank/DDBJ databases">
        <title>Version 3 of the genome sequence of Otolemur garnettii (Bushbaby).</title>
        <authorList>
            <consortium name="The Broad Institute Genome Sequencing Platform"/>
            <person name="Di Palma F."/>
            <person name="Johnson J."/>
            <person name="Lander E.S."/>
            <person name="Lindblad-Toh K."/>
            <person name="Jaffe D.B."/>
            <person name="Gnerre S."/>
            <person name="MacCallum I."/>
            <person name="Przybylski D."/>
            <person name="Ribeiro F.J."/>
            <person name="Burton J.N."/>
            <person name="Walker B.J."/>
            <person name="Sharpe T."/>
            <person name="Hall G."/>
        </authorList>
    </citation>
    <scope>NUCLEOTIDE SEQUENCE [LARGE SCALE GENOMIC DNA]</scope>
</reference>
<dbReference type="CDD" id="cd22432">
    <property type="entry name" value="KH-I_HNRNPK_rpt1"/>
    <property type="match status" value="1"/>
</dbReference>
<feature type="compositionally biased region" description="Basic and acidic residues" evidence="22">
    <location>
        <begin position="9"/>
        <end position="38"/>
    </location>
</feature>
<evidence type="ECO:0000256" key="16">
    <source>
        <dbReference type="ARBA" id="ARBA00023163"/>
    </source>
</evidence>
<evidence type="ECO:0000256" key="22">
    <source>
        <dbReference type="SAM" id="MobiDB-lite"/>
    </source>
</evidence>
<dbReference type="PROSITE" id="PS50084">
    <property type="entry name" value="KH_TYPE_1"/>
    <property type="match status" value="3"/>
</dbReference>
<keyword evidence="19" id="KW-0687">Ribonucleoprotein</keyword>
<evidence type="ECO:0000256" key="3">
    <source>
        <dbReference type="ARBA" id="ARBA00004642"/>
    </source>
</evidence>
<dbReference type="GO" id="GO:0006355">
    <property type="term" value="P:regulation of DNA-templated transcription"/>
    <property type="evidence" value="ECO:0007669"/>
    <property type="project" value="UniProtKB-ARBA"/>
</dbReference>
<keyword evidence="9" id="KW-0507">mRNA processing</keyword>
<dbReference type="GO" id="GO:0010629">
    <property type="term" value="P:negative regulation of gene expression"/>
    <property type="evidence" value="ECO:0007669"/>
    <property type="project" value="UniProtKB-ARBA"/>
</dbReference>
<keyword evidence="13" id="KW-0805">Transcription regulation</keyword>
<feature type="region of interest" description="Disordered" evidence="22">
    <location>
        <begin position="248"/>
        <end position="296"/>
    </location>
</feature>
<dbReference type="STRING" id="30611.ENSOGAP00000017222"/>
<evidence type="ECO:0000259" key="23">
    <source>
        <dbReference type="SMART" id="SM00322"/>
    </source>
</evidence>
<dbReference type="GO" id="GO:0005654">
    <property type="term" value="C:nucleoplasm"/>
    <property type="evidence" value="ECO:0007669"/>
    <property type="project" value="UniProtKB-SubCell"/>
</dbReference>
<keyword evidence="18" id="KW-0539">Nucleus</keyword>
<keyword evidence="17" id="KW-0508">mRNA splicing</keyword>
<feature type="domain" description="K Homology" evidence="23">
    <location>
        <begin position="141"/>
        <end position="212"/>
    </location>
</feature>
<dbReference type="SUPFAM" id="SSF54791">
    <property type="entry name" value="Eukaryotic type KH-domain (KH-domain type I)"/>
    <property type="match status" value="3"/>
</dbReference>
<dbReference type="Pfam" id="PF00013">
    <property type="entry name" value="KH_1"/>
    <property type="match status" value="3"/>
</dbReference>
<dbReference type="InterPro" id="IPR036612">
    <property type="entry name" value="KH_dom_type_1_sf"/>
</dbReference>
<reference evidence="24" key="2">
    <citation type="submission" date="2025-08" db="UniProtKB">
        <authorList>
            <consortium name="Ensembl"/>
        </authorList>
    </citation>
    <scope>IDENTIFICATION</scope>
</reference>
<dbReference type="FunFam" id="3.30.1370.10:FF:000025">
    <property type="entry name" value="Heterogeneous nuclear ribonucleoprotein K, like"/>
    <property type="match status" value="1"/>
</dbReference>
<keyword evidence="25" id="KW-1185">Reference proteome</keyword>
<evidence type="ECO:0000256" key="2">
    <source>
        <dbReference type="ARBA" id="ARBA00004496"/>
    </source>
</evidence>
<feature type="domain" description="K Homology" evidence="23">
    <location>
        <begin position="360"/>
        <end position="430"/>
    </location>
</feature>
<dbReference type="GO" id="GO:0005737">
    <property type="term" value="C:cytoplasm"/>
    <property type="evidence" value="ECO:0007669"/>
    <property type="project" value="UniProtKB-SubCell"/>
</dbReference>
<evidence type="ECO:0000256" key="20">
    <source>
        <dbReference type="ARBA" id="ARBA00045294"/>
    </source>
</evidence>
<dbReference type="FunFam" id="3.30.1370.10:FF:000021">
    <property type="entry name" value="Heterogeneous nuclear ribonucleoprotein K, like"/>
    <property type="match status" value="1"/>
</dbReference>
<evidence type="ECO:0000256" key="17">
    <source>
        <dbReference type="ARBA" id="ARBA00023187"/>
    </source>
</evidence>
<keyword evidence="15" id="KW-0010">Activator</keyword>
<keyword evidence="10" id="KW-0747">Spliceosome</keyword>
<dbReference type="PANTHER" id="PTHR10288">
    <property type="entry name" value="KH DOMAIN CONTAINING RNA BINDING PROTEIN"/>
    <property type="match status" value="1"/>
</dbReference>
<evidence type="ECO:0000256" key="19">
    <source>
        <dbReference type="ARBA" id="ARBA00023274"/>
    </source>
</evidence>
<dbReference type="InterPro" id="IPR004088">
    <property type="entry name" value="KH_dom_type_1"/>
</dbReference>
<dbReference type="GO" id="GO:0042981">
    <property type="term" value="P:regulation of apoptotic process"/>
    <property type="evidence" value="ECO:0007669"/>
    <property type="project" value="UniProtKB-ARBA"/>
</dbReference>
<evidence type="ECO:0000313" key="25">
    <source>
        <dbReference type="Proteomes" id="UP000005225"/>
    </source>
</evidence>
<dbReference type="InterPro" id="IPR012987">
    <property type="entry name" value="ROK_N"/>
</dbReference>
<sequence length="437" mass="47882">METDQPEETFPKKETNGEFGKHPAEDMEEEQAFKRSRNTDETVELRILLQRKNARAVIGKGGENTKTLRTDYSASVSVPDSNGPDRILSIGADIETIGEILKQIIPTLEEGLQLPSPTATSQLPLESDALEGLNYQHYKGRDCELRLMIHQSLVGGIIGVKGAKIKELQENTQTAIKLFQECCPHSTDRVVLIGGKPDRVVERIKIILDLVSESPIKGRAQLYHPSFYDETYGGFIIMSDDHCGQPMGFPMRGRGGFDRMPPGQSEPPMPPSRRDYDDMSPCRGPPPPPPGGGDLMAYDRRGRPGDPYDGMVGFSADETGSAVDTWSPSEWQMAYEPQSSSGYGYSYAGGHGSYGDLGGSIITTQVTISKDLAGSSIGKGGQRIKQIHHESGASIKINEPLEGSEDRIITITGTQDQIQNAQYLPFYSGKQYSGKFF</sequence>
<evidence type="ECO:0000256" key="14">
    <source>
        <dbReference type="ARBA" id="ARBA00023125"/>
    </source>
</evidence>
<keyword evidence="8" id="KW-0597">Phosphoprotein</keyword>
<dbReference type="EMBL" id="AAQR03026107">
    <property type="status" value="NOT_ANNOTATED_CDS"/>
    <property type="molecule type" value="Genomic_DNA"/>
</dbReference>
<organism evidence="24 25">
    <name type="scientific">Otolemur garnettii</name>
    <name type="common">Small-eared galago</name>
    <name type="synonym">Garnett's greater bushbaby</name>
    <dbReference type="NCBI Taxonomy" id="30611"/>
    <lineage>
        <taxon>Eukaryota</taxon>
        <taxon>Metazoa</taxon>
        <taxon>Chordata</taxon>
        <taxon>Craniata</taxon>
        <taxon>Vertebrata</taxon>
        <taxon>Euteleostomi</taxon>
        <taxon>Mammalia</taxon>
        <taxon>Eutheria</taxon>
        <taxon>Euarchontoglires</taxon>
        <taxon>Primates</taxon>
        <taxon>Strepsirrhini</taxon>
        <taxon>Lorisiformes</taxon>
        <taxon>Galagidae</taxon>
        <taxon>Otolemur</taxon>
    </lineage>
</organism>
<keyword evidence="7" id="KW-0678">Repressor</keyword>
<evidence type="ECO:0000256" key="10">
    <source>
        <dbReference type="ARBA" id="ARBA00022728"/>
    </source>
</evidence>
<dbReference type="Gene3D" id="3.30.1370.10">
    <property type="entry name" value="K Homology domain, type 1"/>
    <property type="match status" value="3"/>
</dbReference>
<keyword evidence="14" id="KW-0238">DNA-binding</keyword>
<name>H0XM82_OTOGA</name>
<evidence type="ECO:0000256" key="11">
    <source>
        <dbReference type="ARBA" id="ARBA00022737"/>
    </source>
</evidence>
<comment type="subcellular location">
    <subcellularLocation>
        <location evidence="1">Cell projection</location>
        <location evidence="1">Podosome</location>
    </subcellularLocation>
    <subcellularLocation>
        <location evidence="2">Cytoplasm</location>
    </subcellularLocation>
    <subcellularLocation>
        <location evidence="3">Nucleus</location>
        <location evidence="3">Nucleoplasm</location>
    </subcellularLocation>
</comment>
<dbReference type="GO" id="GO:0008380">
    <property type="term" value="P:RNA splicing"/>
    <property type="evidence" value="ECO:0007669"/>
    <property type="project" value="UniProtKB-KW"/>
</dbReference>
<dbReference type="InParanoid" id="H0XM82"/>
<accession>H0XM82</accession>
<feature type="domain" description="K Homology" evidence="23">
    <location>
        <begin position="41"/>
        <end position="109"/>
    </location>
</feature>
<proteinExistence type="predicted"/>
<evidence type="ECO:0000256" key="6">
    <source>
        <dbReference type="ARBA" id="ARBA00022490"/>
    </source>
</evidence>
<evidence type="ECO:0000256" key="4">
    <source>
        <dbReference type="ARBA" id="ARBA00018447"/>
    </source>
</evidence>
<keyword evidence="6" id="KW-0963">Cytoplasm</keyword>
<dbReference type="InterPro" id="IPR004087">
    <property type="entry name" value="KH_dom"/>
</dbReference>
<keyword evidence="11" id="KW-0677">Repeat</keyword>
<reference evidence="24" key="3">
    <citation type="submission" date="2025-09" db="UniProtKB">
        <authorList>
            <consortium name="Ensembl"/>
        </authorList>
    </citation>
    <scope>IDENTIFICATION</scope>
</reference>
<dbReference type="Pfam" id="PF08067">
    <property type="entry name" value="ROKNT"/>
    <property type="match status" value="1"/>
</dbReference>
<evidence type="ECO:0000313" key="24">
    <source>
        <dbReference type="Ensembl" id="ENSOGAP00000017222.1"/>
    </source>
</evidence>
<evidence type="ECO:0000256" key="21">
    <source>
        <dbReference type="PROSITE-ProRule" id="PRU00117"/>
    </source>
</evidence>
<dbReference type="FunFam" id="3.30.1370.10:FF:000023">
    <property type="entry name" value="Heterogeneous nuclear ribonucleoprotein K, like"/>
    <property type="match status" value="1"/>
</dbReference>
<dbReference type="GeneTree" id="ENSGT00940000153434"/>
<evidence type="ECO:0000256" key="8">
    <source>
        <dbReference type="ARBA" id="ARBA00022553"/>
    </source>
</evidence>
<evidence type="ECO:0000256" key="1">
    <source>
        <dbReference type="ARBA" id="ARBA00004188"/>
    </source>
</evidence>
<dbReference type="HOGENOM" id="CLU_022670_5_1_1"/>
<protein>
    <recommendedName>
        <fullName evidence="4">Heterogeneous nuclear ribonucleoprotein K</fullName>
    </recommendedName>
</protein>
<dbReference type="CDD" id="cd22433">
    <property type="entry name" value="KH-I_HNRNPK_rpt2"/>
    <property type="match status" value="1"/>
</dbReference>
<keyword evidence="12 21" id="KW-0694">RNA-binding</keyword>
<evidence type="ECO:0000256" key="12">
    <source>
        <dbReference type="ARBA" id="ARBA00022884"/>
    </source>
</evidence>